<keyword evidence="2" id="KW-1185">Reference proteome</keyword>
<name>A0ABM8Q1D5_9BACT</name>
<dbReference type="EMBL" id="CAJHOE010000001">
    <property type="protein sequence ID" value="CAD7286639.1"/>
    <property type="molecule type" value="Genomic_DNA"/>
</dbReference>
<proteinExistence type="predicted"/>
<organism evidence="1 2">
    <name type="scientific">Campylobacter suis</name>
    <dbReference type="NCBI Taxonomy" id="2790657"/>
    <lineage>
        <taxon>Bacteria</taxon>
        <taxon>Pseudomonadati</taxon>
        <taxon>Campylobacterota</taxon>
        <taxon>Epsilonproteobacteria</taxon>
        <taxon>Campylobacterales</taxon>
        <taxon>Campylobacteraceae</taxon>
        <taxon>Campylobacter</taxon>
    </lineage>
</organism>
<dbReference type="Proteomes" id="UP000789359">
    <property type="component" value="Unassembled WGS sequence"/>
</dbReference>
<dbReference type="RefSeq" id="WP_230056249.1">
    <property type="nucleotide sequence ID" value="NZ_CAJHOE010000001.1"/>
</dbReference>
<evidence type="ECO:0000313" key="2">
    <source>
        <dbReference type="Proteomes" id="UP000789359"/>
    </source>
</evidence>
<sequence>MDSITQKEKLELEEVFAAIYTKKDNKFIQFYKEFYAVALINIKNLRNKIFYVGKK</sequence>
<gene>
    <name evidence="1" type="ORF">LMG8286_00463</name>
</gene>
<reference evidence="1 2" key="1">
    <citation type="submission" date="2020-11" db="EMBL/GenBank/DDBJ databases">
        <authorList>
            <person name="Peeters C."/>
        </authorList>
    </citation>
    <scope>NUCLEOTIDE SEQUENCE [LARGE SCALE GENOMIC DNA]</scope>
    <source>
        <strain evidence="1 2">LMG 8286</strain>
    </source>
</reference>
<evidence type="ECO:0000313" key="1">
    <source>
        <dbReference type="EMBL" id="CAD7286639.1"/>
    </source>
</evidence>
<accession>A0ABM8Q1D5</accession>
<protein>
    <submittedName>
        <fullName evidence="1">Uncharacterized protein</fullName>
    </submittedName>
</protein>
<comment type="caution">
    <text evidence="1">The sequence shown here is derived from an EMBL/GenBank/DDBJ whole genome shotgun (WGS) entry which is preliminary data.</text>
</comment>